<accession>A0ABS8JJ20</accession>
<evidence type="ECO:0000313" key="1">
    <source>
        <dbReference type="EMBL" id="MCC8363604.1"/>
    </source>
</evidence>
<organism evidence="1 2">
    <name type="scientific">Noviluteimonas lactosilytica</name>
    <dbReference type="NCBI Taxonomy" id="2888523"/>
    <lineage>
        <taxon>Bacteria</taxon>
        <taxon>Pseudomonadati</taxon>
        <taxon>Pseudomonadota</taxon>
        <taxon>Gammaproteobacteria</taxon>
        <taxon>Lysobacterales</taxon>
        <taxon>Lysobacteraceae</taxon>
        <taxon>Noviluteimonas</taxon>
    </lineage>
</organism>
<dbReference type="EMBL" id="JAJGAK010000002">
    <property type="protein sequence ID" value="MCC8363604.1"/>
    <property type="molecule type" value="Genomic_DNA"/>
</dbReference>
<comment type="caution">
    <text evidence="1">The sequence shown here is derived from an EMBL/GenBank/DDBJ whole genome shotgun (WGS) entry which is preliminary data.</text>
</comment>
<proteinExistence type="predicted"/>
<dbReference type="Proteomes" id="UP001165293">
    <property type="component" value="Unassembled WGS sequence"/>
</dbReference>
<reference evidence="1" key="1">
    <citation type="submission" date="2021-10" db="EMBL/GenBank/DDBJ databases">
        <authorList>
            <person name="Lyu M."/>
            <person name="Wang X."/>
            <person name="Meng X."/>
            <person name="Xu K."/>
        </authorList>
    </citation>
    <scope>NUCLEOTIDE SEQUENCE</scope>
    <source>
        <strain evidence="1">A6</strain>
    </source>
</reference>
<evidence type="ECO:0000313" key="2">
    <source>
        <dbReference type="Proteomes" id="UP001165293"/>
    </source>
</evidence>
<gene>
    <name evidence="1" type="ORF">LK996_11035</name>
</gene>
<dbReference type="RefSeq" id="WP_230527228.1">
    <property type="nucleotide sequence ID" value="NZ_JAJGAK010000002.1"/>
</dbReference>
<protein>
    <submittedName>
        <fullName evidence="1">Uncharacterized protein</fullName>
    </submittedName>
</protein>
<name>A0ABS8JJ20_9GAMM</name>
<keyword evidence="2" id="KW-1185">Reference proteome</keyword>
<sequence length="62" mass="6960">MADPEPDMPLEFSGQAIVYSRRRVEHVRRDDASVQIATYAPHGTTDEEFARLLADATRPGNM</sequence>